<dbReference type="PANTHER" id="PTHR24061">
    <property type="entry name" value="CALCIUM-SENSING RECEPTOR-RELATED"/>
    <property type="match status" value="1"/>
</dbReference>
<evidence type="ECO:0000256" key="11">
    <source>
        <dbReference type="ARBA" id="ARBA00023224"/>
    </source>
</evidence>
<keyword evidence="9" id="KW-0675">Receptor</keyword>
<evidence type="ECO:0000256" key="6">
    <source>
        <dbReference type="ARBA" id="ARBA00022989"/>
    </source>
</evidence>
<reference evidence="15" key="1">
    <citation type="journal article" date="2006" name="Science">
        <title>Ancient noncoding elements conserved in the human genome.</title>
        <authorList>
            <person name="Venkatesh B."/>
            <person name="Kirkness E.F."/>
            <person name="Loh Y.H."/>
            <person name="Halpern A.L."/>
            <person name="Lee A.P."/>
            <person name="Johnson J."/>
            <person name="Dandona N."/>
            <person name="Viswanathan L.D."/>
            <person name="Tay A."/>
            <person name="Venter J.C."/>
            <person name="Strausberg R.L."/>
            <person name="Brenner S."/>
        </authorList>
    </citation>
    <scope>NUCLEOTIDE SEQUENCE [LARGE SCALE GENOMIC DNA]</scope>
</reference>
<evidence type="ECO:0000256" key="12">
    <source>
        <dbReference type="SAM" id="Phobius"/>
    </source>
</evidence>
<keyword evidence="15" id="KW-1185">Reference proteome</keyword>
<accession>A0A4W3GHB6</accession>
<dbReference type="Pfam" id="PF00003">
    <property type="entry name" value="7tm_3"/>
    <property type="match status" value="1"/>
</dbReference>
<dbReference type="InterPro" id="IPR001828">
    <property type="entry name" value="ANF_lig-bd_rcpt"/>
</dbReference>
<keyword evidence="6 12" id="KW-1133">Transmembrane helix</keyword>
<evidence type="ECO:0000313" key="14">
    <source>
        <dbReference type="Ensembl" id="ENSCMIP00000002883.1"/>
    </source>
</evidence>
<feature type="transmembrane region" description="Helical" evidence="12">
    <location>
        <begin position="590"/>
        <end position="616"/>
    </location>
</feature>
<evidence type="ECO:0000256" key="3">
    <source>
        <dbReference type="ARBA" id="ARBA00022475"/>
    </source>
</evidence>
<dbReference type="InParanoid" id="A0A4W3GHB6"/>
<dbReference type="PRINTS" id="PR01535">
    <property type="entry name" value="VOMERONASL2R"/>
</dbReference>
<dbReference type="CDD" id="cd15283">
    <property type="entry name" value="7tmC_V2R_pheromone"/>
    <property type="match status" value="1"/>
</dbReference>
<name>A0A4W3GHB6_CALMI</name>
<evidence type="ECO:0000256" key="1">
    <source>
        <dbReference type="ARBA" id="ARBA00004651"/>
    </source>
</evidence>
<protein>
    <submittedName>
        <fullName evidence="14">Extracellular calcium-sensing receptor-like</fullName>
    </submittedName>
</protein>
<dbReference type="FunFam" id="2.10.50.30:FF:000002">
    <property type="entry name" value="Vomeronasal 2 receptor, h1"/>
    <property type="match status" value="1"/>
</dbReference>
<dbReference type="InterPro" id="IPR011500">
    <property type="entry name" value="GPCR_3_9-Cys_dom"/>
</dbReference>
<dbReference type="PRINTS" id="PR00248">
    <property type="entry name" value="GPCRMGR"/>
</dbReference>
<feature type="domain" description="G-protein coupled receptors family 3 profile" evidence="13">
    <location>
        <begin position="591"/>
        <end position="855"/>
    </location>
</feature>
<evidence type="ECO:0000256" key="4">
    <source>
        <dbReference type="ARBA" id="ARBA00022692"/>
    </source>
</evidence>
<feature type="transmembrane region" description="Helical" evidence="12">
    <location>
        <begin position="817"/>
        <end position="840"/>
    </location>
</feature>
<dbReference type="Ensembl" id="ENSCMIT00000002980.1">
    <property type="protein sequence ID" value="ENSCMIP00000002883.1"/>
    <property type="gene ID" value="ENSCMIG00000001695.1"/>
</dbReference>
<dbReference type="PROSITE" id="PS50259">
    <property type="entry name" value="G_PROTEIN_RECEP_F3_4"/>
    <property type="match status" value="1"/>
</dbReference>
<keyword evidence="10" id="KW-0325">Glycoprotein</keyword>
<keyword evidence="11" id="KW-0807">Transducer</keyword>
<evidence type="ECO:0000256" key="2">
    <source>
        <dbReference type="ARBA" id="ARBA00007242"/>
    </source>
</evidence>
<dbReference type="OMA" id="ITIVFHR"/>
<evidence type="ECO:0000256" key="7">
    <source>
        <dbReference type="ARBA" id="ARBA00023040"/>
    </source>
</evidence>
<evidence type="ECO:0000256" key="8">
    <source>
        <dbReference type="ARBA" id="ARBA00023136"/>
    </source>
</evidence>
<dbReference type="FunFam" id="3.40.50.2300:FF:000016">
    <property type="entry name" value="Taste 1 receptor member 2"/>
    <property type="match status" value="1"/>
</dbReference>
<dbReference type="Proteomes" id="UP000314986">
    <property type="component" value="Unassembled WGS sequence"/>
</dbReference>
<feature type="transmembrane region" description="Helical" evidence="12">
    <location>
        <begin position="751"/>
        <end position="773"/>
    </location>
</feature>
<keyword evidence="8 12" id="KW-0472">Membrane</keyword>
<dbReference type="Pfam" id="PF07562">
    <property type="entry name" value="NCD3G"/>
    <property type="match status" value="1"/>
</dbReference>
<dbReference type="InterPro" id="IPR038550">
    <property type="entry name" value="GPCR_3_9-Cys_sf"/>
</dbReference>
<reference evidence="15" key="2">
    <citation type="journal article" date="2007" name="PLoS Biol.">
        <title>Survey sequencing and comparative analysis of the elephant shark (Callorhinchus milii) genome.</title>
        <authorList>
            <person name="Venkatesh B."/>
            <person name="Kirkness E.F."/>
            <person name="Loh Y.H."/>
            <person name="Halpern A.L."/>
            <person name="Lee A.P."/>
            <person name="Johnson J."/>
            <person name="Dandona N."/>
            <person name="Viswanathan L.D."/>
            <person name="Tay A."/>
            <person name="Venter J.C."/>
            <person name="Strausberg R.L."/>
            <person name="Brenner S."/>
        </authorList>
    </citation>
    <scope>NUCLEOTIDE SEQUENCE [LARGE SCALE GENOMIC DNA]</scope>
</reference>
<evidence type="ECO:0000313" key="15">
    <source>
        <dbReference type="Proteomes" id="UP000314986"/>
    </source>
</evidence>
<evidence type="ECO:0000256" key="9">
    <source>
        <dbReference type="ARBA" id="ARBA00023170"/>
    </source>
</evidence>
<dbReference type="CDD" id="cd06364">
    <property type="entry name" value="PBP1_CaSR"/>
    <property type="match status" value="1"/>
</dbReference>
<comment type="subcellular location">
    <subcellularLocation>
        <location evidence="1">Cell membrane</location>
        <topology evidence="1">Multi-pass membrane protein</topology>
    </subcellularLocation>
</comment>
<dbReference type="InterPro" id="IPR000337">
    <property type="entry name" value="GPCR_3"/>
</dbReference>
<dbReference type="PANTHER" id="PTHR24061:SF528">
    <property type="entry name" value="C-FAMILY ODORANT RECEPTOR OLFCD2-RELATED"/>
    <property type="match status" value="1"/>
</dbReference>
<dbReference type="SUPFAM" id="SSF53822">
    <property type="entry name" value="Periplasmic binding protein-like I"/>
    <property type="match status" value="1"/>
</dbReference>
<reference evidence="15" key="3">
    <citation type="journal article" date="2014" name="Nature">
        <title>Elephant shark genome provides unique insights into gnathostome evolution.</title>
        <authorList>
            <consortium name="International Elephant Shark Genome Sequencing Consortium"/>
            <person name="Venkatesh B."/>
            <person name="Lee A.P."/>
            <person name="Ravi V."/>
            <person name="Maurya A.K."/>
            <person name="Lian M.M."/>
            <person name="Swann J.B."/>
            <person name="Ohta Y."/>
            <person name="Flajnik M.F."/>
            <person name="Sutoh Y."/>
            <person name="Kasahara M."/>
            <person name="Hoon S."/>
            <person name="Gangu V."/>
            <person name="Roy S.W."/>
            <person name="Irimia M."/>
            <person name="Korzh V."/>
            <person name="Kondrychyn I."/>
            <person name="Lim Z.W."/>
            <person name="Tay B.H."/>
            <person name="Tohari S."/>
            <person name="Kong K.W."/>
            <person name="Ho S."/>
            <person name="Lorente-Galdos B."/>
            <person name="Quilez J."/>
            <person name="Marques-Bonet T."/>
            <person name="Raney B.J."/>
            <person name="Ingham P.W."/>
            <person name="Tay A."/>
            <person name="Hillier L.W."/>
            <person name="Minx P."/>
            <person name="Boehm T."/>
            <person name="Wilson R.K."/>
            <person name="Brenner S."/>
            <person name="Warren W.C."/>
        </authorList>
    </citation>
    <scope>NUCLEOTIDE SEQUENCE [LARGE SCALE GENOMIC DNA]</scope>
</reference>
<reference evidence="14" key="4">
    <citation type="submission" date="2025-08" db="UniProtKB">
        <authorList>
            <consortium name="Ensembl"/>
        </authorList>
    </citation>
    <scope>IDENTIFICATION</scope>
</reference>
<keyword evidence="4 12" id="KW-0812">Transmembrane</keyword>
<reference evidence="14" key="5">
    <citation type="submission" date="2025-09" db="UniProtKB">
        <authorList>
            <consortium name="Ensembl"/>
        </authorList>
    </citation>
    <scope>IDENTIFICATION</scope>
</reference>
<feature type="transmembrane region" description="Helical" evidence="12">
    <location>
        <begin position="705"/>
        <end position="724"/>
    </location>
</feature>
<dbReference type="InterPro" id="IPR000068">
    <property type="entry name" value="GPCR_3_Ca_sens_rcpt-rel"/>
</dbReference>
<comment type="similarity">
    <text evidence="2">Belongs to the G-protein coupled receptor 3 family.</text>
</comment>
<dbReference type="Pfam" id="PF01094">
    <property type="entry name" value="ANF_receptor"/>
    <property type="match status" value="1"/>
</dbReference>
<dbReference type="InterPro" id="IPR028082">
    <property type="entry name" value="Peripla_BP_I"/>
</dbReference>
<dbReference type="GO" id="GO:0004930">
    <property type="term" value="F:G protein-coupled receptor activity"/>
    <property type="evidence" value="ECO:0007669"/>
    <property type="project" value="UniProtKB-KW"/>
</dbReference>
<gene>
    <name evidence="14" type="primary">LOC103191303</name>
</gene>
<feature type="transmembrane region" description="Helical" evidence="12">
    <location>
        <begin position="661"/>
        <end position="685"/>
    </location>
</feature>
<feature type="transmembrane region" description="Helical" evidence="12">
    <location>
        <begin position="628"/>
        <end position="649"/>
    </location>
</feature>
<dbReference type="InterPro" id="IPR017978">
    <property type="entry name" value="GPCR_3_C"/>
</dbReference>
<dbReference type="InterPro" id="IPR004073">
    <property type="entry name" value="GPCR_3_vmron_rcpt_2"/>
</dbReference>
<dbReference type="AlphaFoldDB" id="A0A4W3GHB6"/>
<evidence type="ECO:0000259" key="13">
    <source>
        <dbReference type="PROSITE" id="PS50259"/>
    </source>
</evidence>
<organism evidence="14 15">
    <name type="scientific">Callorhinchus milii</name>
    <name type="common">Ghost shark</name>
    <dbReference type="NCBI Taxonomy" id="7868"/>
    <lineage>
        <taxon>Eukaryota</taxon>
        <taxon>Metazoa</taxon>
        <taxon>Chordata</taxon>
        <taxon>Craniata</taxon>
        <taxon>Vertebrata</taxon>
        <taxon>Chondrichthyes</taxon>
        <taxon>Holocephali</taxon>
        <taxon>Chimaeriformes</taxon>
        <taxon>Callorhinchidae</taxon>
        <taxon>Callorhinchus</taxon>
    </lineage>
</organism>
<dbReference type="GeneTree" id="ENSGT01050000244874"/>
<dbReference type="Gene3D" id="2.10.50.30">
    <property type="entry name" value="GPCR, family 3, nine cysteines domain"/>
    <property type="match status" value="1"/>
</dbReference>
<keyword evidence="7" id="KW-0297">G-protein coupled receptor</keyword>
<dbReference type="FunFam" id="3.40.50.2300:FF:000475">
    <property type="entry name" value="Olfactory receptor C family, g2"/>
    <property type="match status" value="1"/>
</dbReference>
<evidence type="ECO:0000256" key="5">
    <source>
        <dbReference type="ARBA" id="ARBA00022729"/>
    </source>
</evidence>
<sequence length="857" mass="95462">MYYLLFGVLLAGSLRKSNEESCKLRGNFNLPGISRAGDIILGGIFNVHADRFEQINLFRNAPEVTKCKSFDFREFRLVNAMIFAIEEINRNQTLLPDVTLGYNIFDDCASASIATKVALGLVNGQVEEESDPQCEGPPRVPALVGGDGSSESIAVARSIGPFKIPMVSYFSTCACLSDRKEYPTFYRTIPSDYHQSKALAQIIKKFGWTWIGTIRSNNDYGNFGMQAFVDIAQELGICIAFSESFYRTDSHDKIRKIVNIIKISTTKVIVAFTAKREMRILLKEMIRQNVTGIQWIGTESWITAQIISPAEVTRFLTGAIGPSIPSLEVKGLREFLLKIHPSGFPGNSLVKEFWETAFNCTFWSGNTSQITAYTLQQCTGNEDVTEIHNAYSDVSMDGSSYNVYKAVYAVAHALHNMFLCEKGKGPFINNTCAHSSNFQPWQLLHYLESVNFTTKSGDTVNFDENGDSVATYDLVNWRINSKGTAEIGTIGFYDGSASLGNELVVDEEVIVWNDGQNEMPRAVCSESCIPGTRKVARKGQPVCCFDCTECAEGEISNITDCIKCPEQYWPNQQRDRCRPKEIEFLSFTEMLGGVLLTLALVGVSTTISIAIVFFTHRDTPIVKANNSELNYLLLFALTLCFLCSVTFIGEPSVWACMLCHTAFAIAFVLCISCILIKTILVILAFKATLPNNNMAKLFGPAQQRWSVFLLTSVQCLICTLWLTISHPFPMRNTEYYREIIILECDLGSVSAFYSMAGYIAFLAGVSFVLAFLARKLPDNFNEAQCITFSMLIFCAVWITFIPVYISSPGKYTVAVEVFAILASSFGLLFCIFVPKCYIILIKPEMNTKKHLMGKVSN</sequence>
<feature type="transmembrane region" description="Helical" evidence="12">
    <location>
        <begin position="785"/>
        <end position="805"/>
    </location>
</feature>
<keyword evidence="3" id="KW-1003">Cell membrane</keyword>
<dbReference type="Gene3D" id="3.40.50.2300">
    <property type="match status" value="2"/>
</dbReference>
<evidence type="ECO:0000256" key="10">
    <source>
        <dbReference type="ARBA" id="ARBA00023180"/>
    </source>
</evidence>
<keyword evidence="5" id="KW-0732">Signal</keyword>
<proteinExistence type="inferred from homology"/>
<dbReference type="GO" id="GO:0005886">
    <property type="term" value="C:plasma membrane"/>
    <property type="evidence" value="ECO:0007669"/>
    <property type="project" value="UniProtKB-SubCell"/>
</dbReference>